<gene>
    <name evidence="2" type="ORF">LTR09_012758</name>
</gene>
<reference evidence="2" key="1">
    <citation type="submission" date="2023-04" db="EMBL/GenBank/DDBJ databases">
        <title>Black Yeasts Isolated from many extreme environments.</title>
        <authorList>
            <person name="Coleine C."/>
            <person name="Stajich J.E."/>
            <person name="Selbmann L."/>
        </authorList>
    </citation>
    <scope>NUCLEOTIDE SEQUENCE</scope>
    <source>
        <strain evidence="2">CCFEE 5312</strain>
    </source>
</reference>
<feature type="region of interest" description="Disordered" evidence="1">
    <location>
        <begin position="1"/>
        <end position="24"/>
    </location>
</feature>
<dbReference type="EMBL" id="JAWDJX010000170">
    <property type="protein sequence ID" value="KAK3045688.1"/>
    <property type="molecule type" value="Genomic_DNA"/>
</dbReference>
<name>A0AAJ0D9H8_9PEZI</name>
<accession>A0AAJ0D9H8</accession>
<organism evidence="2 3">
    <name type="scientific">Extremus antarcticus</name>
    <dbReference type="NCBI Taxonomy" id="702011"/>
    <lineage>
        <taxon>Eukaryota</taxon>
        <taxon>Fungi</taxon>
        <taxon>Dikarya</taxon>
        <taxon>Ascomycota</taxon>
        <taxon>Pezizomycotina</taxon>
        <taxon>Dothideomycetes</taxon>
        <taxon>Dothideomycetidae</taxon>
        <taxon>Mycosphaerellales</taxon>
        <taxon>Extremaceae</taxon>
        <taxon>Extremus</taxon>
    </lineage>
</organism>
<keyword evidence="3" id="KW-1185">Reference proteome</keyword>
<dbReference type="Gene3D" id="3.30.530.20">
    <property type="match status" value="1"/>
</dbReference>
<protein>
    <recommendedName>
        <fullName evidence="4">SRPBCC domain-containing protein</fullName>
    </recommendedName>
</protein>
<evidence type="ECO:0000313" key="2">
    <source>
        <dbReference type="EMBL" id="KAK3045688.1"/>
    </source>
</evidence>
<dbReference type="Proteomes" id="UP001271007">
    <property type="component" value="Unassembled WGS sequence"/>
</dbReference>
<feature type="compositionally biased region" description="Basic and acidic residues" evidence="1">
    <location>
        <begin position="1"/>
        <end position="12"/>
    </location>
</feature>
<evidence type="ECO:0000256" key="1">
    <source>
        <dbReference type="SAM" id="MobiDB-lite"/>
    </source>
</evidence>
<dbReference type="AlphaFoldDB" id="A0AAJ0D9H8"/>
<dbReference type="InterPro" id="IPR023393">
    <property type="entry name" value="START-like_dom_sf"/>
</dbReference>
<sequence length="186" mass="21225">MSPKPLEGDAFRDPSNSGPRATHDHPTGGLFSIYGDIAIEIPMQAIVDALLAIENWKEWNSFHLKMTEGTFMIFHLNLIETDKLSLRGACAHIGQLRTLENHAAPALTHIRWDLHNATTMMPGFVLKAQRVNEIEDLGNGRSMYPTWETFAGWKASGLKKKYEQILKDKFQDWCKDLKKYVELEQE</sequence>
<evidence type="ECO:0008006" key="4">
    <source>
        <dbReference type="Google" id="ProtNLM"/>
    </source>
</evidence>
<comment type="caution">
    <text evidence="2">The sequence shown here is derived from an EMBL/GenBank/DDBJ whole genome shotgun (WGS) entry which is preliminary data.</text>
</comment>
<evidence type="ECO:0000313" key="3">
    <source>
        <dbReference type="Proteomes" id="UP001271007"/>
    </source>
</evidence>
<proteinExistence type="predicted"/>